<evidence type="ECO:0000256" key="5">
    <source>
        <dbReference type="ARBA" id="ARBA00022989"/>
    </source>
</evidence>
<dbReference type="PANTHER" id="PTHR24221">
    <property type="entry name" value="ATP-BINDING CASSETTE SUB-FAMILY B"/>
    <property type="match status" value="1"/>
</dbReference>
<dbReference type="InterPro" id="IPR011527">
    <property type="entry name" value="ABC1_TM_dom"/>
</dbReference>
<dbReference type="CDD" id="cd03228">
    <property type="entry name" value="ABCC_MRP_Like"/>
    <property type="match status" value="1"/>
</dbReference>
<evidence type="ECO:0000256" key="7">
    <source>
        <dbReference type="SAM" id="Phobius"/>
    </source>
</evidence>
<evidence type="ECO:0000259" key="9">
    <source>
        <dbReference type="PROSITE" id="PS50929"/>
    </source>
</evidence>
<feature type="transmembrane region" description="Helical" evidence="7">
    <location>
        <begin position="60"/>
        <end position="85"/>
    </location>
</feature>
<dbReference type="Pfam" id="PF00005">
    <property type="entry name" value="ABC_tran"/>
    <property type="match status" value="1"/>
</dbReference>
<dbReference type="InterPro" id="IPR036640">
    <property type="entry name" value="ABC1_TM_sf"/>
</dbReference>
<keyword evidence="6 7" id="KW-0472">Membrane</keyword>
<dbReference type="Gene3D" id="3.40.50.300">
    <property type="entry name" value="P-loop containing nucleotide triphosphate hydrolases"/>
    <property type="match status" value="1"/>
</dbReference>
<keyword evidence="2 7" id="KW-0812">Transmembrane</keyword>
<dbReference type="InterPro" id="IPR003439">
    <property type="entry name" value="ABC_transporter-like_ATP-bd"/>
</dbReference>
<keyword evidence="5 7" id="KW-1133">Transmembrane helix</keyword>
<evidence type="ECO:0000256" key="3">
    <source>
        <dbReference type="ARBA" id="ARBA00022741"/>
    </source>
</evidence>
<dbReference type="PANTHER" id="PTHR24221:SF654">
    <property type="entry name" value="ATP-BINDING CASSETTE SUB-FAMILY B MEMBER 6"/>
    <property type="match status" value="1"/>
</dbReference>
<proteinExistence type="predicted"/>
<reference evidence="11" key="1">
    <citation type="journal article" date="2019" name="Int. J. Syst. Evol. Microbiol.">
        <title>The Global Catalogue of Microorganisms (GCM) 10K type strain sequencing project: providing services to taxonomists for standard genome sequencing and annotation.</title>
        <authorList>
            <consortium name="The Broad Institute Genomics Platform"/>
            <consortium name="The Broad Institute Genome Sequencing Center for Infectious Disease"/>
            <person name="Wu L."/>
            <person name="Ma J."/>
        </authorList>
    </citation>
    <scope>NUCLEOTIDE SEQUENCE [LARGE SCALE GENOMIC DNA]</scope>
    <source>
        <strain evidence="11">JCM 4586</strain>
    </source>
</reference>
<feature type="domain" description="ABC transmembrane type-1" evidence="9">
    <location>
        <begin position="139"/>
        <end position="310"/>
    </location>
</feature>
<sequence length="599" mass="63465">MTPVSTRRRGPLRAAVGLSLEADRRATCITFVAFGLRPTVLVLVLYLVKVMVDAAVAHDTGTLNAAVAGIALASAMAVGSVTYSIEQSVRMIEATASAVDRRLMTLIGRLPGVEHLDDPEVRDQIEVLRQERVHLSEGGDAASLVLGAAVRAAFTGVILAVVQPVLLLLPLLAVPPLLATKRAQRRRDQAVGQAAGAARLARHLLAVGTSPAAAKELRLSGLGPHLRARQAEAATTADRTVTRTVWRNLVTTSAASALFALGYCAALLFVLHRFAQGRVSLGDVILILGLVTSVSTQLSQSVQFFGFLQQTLAASRRLLRLEEYADRAAQGAGEAVPAERLVDGIRLDGVGFRYPGSDARALEGVDLVLPAGSVVAVVGANGAGKSTLIKLLAGLYRPTSGRITVDGVDLATVHSDLWHLRTSACFQDFSRLEFDVRHSVGAGSPAHAEDDAHVTRALEQGGAAELVAGLPAGLATRLGTSFDDGVDLSGGEWQRVALARARMRTAPCLLVLDEPTAAIDPLAEDVLLTSYVRAARQTVAQSNGITLFASHRLSTARLADLIVVVDRGRIAQLGVHDHLMADRNGIYRDLYERQSRAYA</sequence>
<dbReference type="InterPro" id="IPR039421">
    <property type="entry name" value="Type_1_exporter"/>
</dbReference>
<feature type="transmembrane region" description="Helical" evidence="7">
    <location>
        <begin position="29"/>
        <end position="48"/>
    </location>
</feature>
<keyword evidence="4" id="KW-0067">ATP-binding</keyword>
<dbReference type="Gene3D" id="1.20.1560.10">
    <property type="entry name" value="ABC transporter type 1, transmembrane domain"/>
    <property type="match status" value="1"/>
</dbReference>
<dbReference type="SUPFAM" id="SSF90123">
    <property type="entry name" value="ABC transporter transmembrane region"/>
    <property type="match status" value="1"/>
</dbReference>
<comment type="subcellular location">
    <subcellularLocation>
        <location evidence="1">Cell membrane</location>
        <topology evidence="1">Multi-pass membrane protein</topology>
    </subcellularLocation>
</comment>
<dbReference type="PROSITE" id="PS50893">
    <property type="entry name" value="ABC_TRANSPORTER_2"/>
    <property type="match status" value="1"/>
</dbReference>
<evidence type="ECO:0000313" key="10">
    <source>
        <dbReference type="EMBL" id="GGX75539.1"/>
    </source>
</evidence>
<dbReference type="EMBL" id="BMUT01000003">
    <property type="protein sequence ID" value="GGX75539.1"/>
    <property type="molecule type" value="Genomic_DNA"/>
</dbReference>
<feature type="domain" description="ABC transporter" evidence="8">
    <location>
        <begin position="345"/>
        <end position="592"/>
    </location>
</feature>
<dbReference type="Proteomes" id="UP000659223">
    <property type="component" value="Unassembled WGS sequence"/>
</dbReference>
<dbReference type="SMART" id="SM00382">
    <property type="entry name" value="AAA"/>
    <property type="match status" value="1"/>
</dbReference>
<feature type="transmembrane region" description="Helical" evidence="7">
    <location>
        <begin position="249"/>
        <end position="272"/>
    </location>
</feature>
<dbReference type="InterPro" id="IPR027417">
    <property type="entry name" value="P-loop_NTPase"/>
</dbReference>
<organism evidence="10 11">
    <name type="scientific">Streptomyces hiroshimensis</name>
    <dbReference type="NCBI Taxonomy" id="66424"/>
    <lineage>
        <taxon>Bacteria</taxon>
        <taxon>Bacillati</taxon>
        <taxon>Actinomycetota</taxon>
        <taxon>Actinomycetes</taxon>
        <taxon>Kitasatosporales</taxon>
        <taxon>Streptomycetaceae</taxon>
        <taxon>Streptomyces</taxon>
    </lineage>
</organism>
<accession>A0ABQ2Y9M9</accession>
<evidence type="ECO:0000313" key="11">
    <source>
        <dbReference type="Proteomes" id="UP000659223"/>
    </source>
</evidence>
<evidence type="ECO:0000256" key="6">
    <source>
        <dbReference type="ARBA" id="ARBA00023136"/>
    </source>
</evidence>
<keyword evidence="3" id="KW-0547">Nucleotide-binding</keyword>
<dbReference type="SUPFAM" id="SSF52540">
    <property type="entry name" value="P-loop containing nucleoside triphosphate hydrolases"/>
    <property type="match status" value="1"/>
</dbReference>
<feature type="transmembrane region" description="Helical" evidence="7">
    <location>
        <begin position="153"/>
        <end position="178"/>
    </location>
</feature>
<gene>
    <name evidence="10" type="ORF">GCM10010324_21220</name>
</gene>
<dbReference type="InterPro" id="IPR003593">
    <property type="entry name" value="AAA+_ATPase"/>
</dbReference>
<name>A0ABQ2Y9M9_9ACTN</name>
<protein>
    <submittedName>
        <fullName evidence="10">ABC transporter permease</fullName>
    </submittedName>
</protein>
<evidence type="ECO:0000256" key="4">
    <source>
        <dbReference type="ARBA" id="ARBA00022840"/>
    </source>
</evidence>
<dbReference type="PROSITE" id="PS50929">
    <property type="entry name" value="ABC_TM1F"/>
    <property type="match status" value="1"/>
</dbReference>
<comment type="caution">
    <text evidence="10">The sequence shown here is derived from an EMBL/GenBank/DDBJ whole genome shotgun (WGS) entry which is preliminary data.</text>
</comment>
<keyword evidence="11" id="KW-1185">Reference proteome</keyword>
<evidence type="ECO:0000259" key="8">
    <source>
        <dbReference type="PROSITE" id="PS50893"/>
    </source>
</evidence>
<evidence type="ECO:0000256" key="1">
    <source>
        <dbReference type="ARBA" id="ARBA00004651"/>
    </source>
</evidence>
<evidence type="ECO:0000256" key="2">
    <source>
        <dbReference type="ARBA" id="ARBA00022692"/>
    </source>
</evidence>